<dbReference type="InterPro" id="IPR036412">
    <property type="entry name" value="HAD-like_sf"/>
</dbReference>
<dbReference type="InterPro" id="IPR006384">
    <property type="entry name" value="HAD_hydro_PyrdxlP_Pase-like"/>
</dbReference>
<dbReference type="Pfam" id="PF12710">
    <property type="entry name" value="HAD"/>
    <property type="match status" value="1"/>
</dbReference>
<dbReference type="AlphaFoldDB" id="A0A2X2D1K9"/>
<dbReference type="RefSeq" id="WP_010796414.1">
    <property type="nucleotide sequence ID" value="NZ_CP053063.1"/>
</dbReference>
<organism evidence="2 3">
    <name type="scientific">Pseudomonas luteola</name>
    <dbReference type="NCBI Taxonomy" id="47886"/>
    <lineage>
        <taxon>Bacteria</taxon>
        <taxon>Pseudomonadati</taxon>
        <taxon>Pseudomonadota</taxon>
        <taxon>Gammaproteobacteria</taxon>
        <taxon>Pseudomonadales</taxon>
        <taxon>Pseudomonadaceae</taxon>
        <taxon>Pseudomonas</taxon>
    </lineage>
</organism>
<name>A0A2X2D1K9_PSELU</name>
<dbReference type="NCBIfam" id="TIGR01488">
    <property type="entry name" value="HAD-SF-IB"/>
    <property type="match status" value="1"/>
</dbReference>
<dbReference type="EC" id="3.1.3.-" evidence="2"/>
<proteinExistence type="predicted"/>
<sequence length="249" mass="28107">MNNLSHSVLDESLRPYTPVVREVLPNPSQPWMIQCDFDGTISQVDVIDSLLERFGRPGWQELEDDWEAGRIGSRDCMQGQVALLDMSQEEFHAHLDGIAIDPGFRAFVEAAGERGLLIQVISDGLDYAIRYILRRHGLGGLPVQANYLTQTGERSWELASPFASPHCLRDSGTCKCERLALQHQRQQRVLFIGDSTSDFCVSGRADFVLAKYKLIDHCRQRGYPFAPISTFNDALSWLDELVPQEQPSR</sequence>
<gene>
    <name evidence="2" type="primary">mtnX</name>
    <name evidence="2" type="ORF">NCTC11842_04677</name>
</gene>
<evidence type="ECO:0000313" key="2">
    <source>
        <dbReference type="EMBL" id="SPZ12801.1"/>
    </source>
</evidence>
<evidence type="ECO:0000313" key="3">
    <source>
        <dbReference type="Proteomes" id="UP000250443"/>
    </source>
</evidence>
<dbReference type="Proteomes" id="UP000250443">
    <property type="component" value="Unassembled WGS sequence"/>
</dbReference>
<dbReference type="GO" id="GO:0016791">
    <property type="term" value="F:phosphatase activity"/>
    <property type="evidence" value="ECO:0007669"/>
    <property type="project" value="InterPro"/>
</dbReference>
<keyword evidence="1 2" id="KW-0378">Hydrolase</keyword>
<protein>
    <submittedName>
        <fullName evidence="2">Putative phosphoserine phosphatase</fullName>
        <ecNumber evidence="2">3.1.3.-</ecNumber>
    </submittedName>
</protein>
<dbReference type="Gene3D" id="3.40.50.1000">
    <property type="entry name" value="HAD superfamily/HAD-like"/>
    <property type="match status" value="1"/>
</dbReference>
<dbReference type="EMBL" id="UAUF01000014">
    <property type="protein sequence ID" value="SPZ12801.1"/>
    <property type="molecule type" value="Genomic_DNA"/>
</dbReference>
<dbReference type="InterPro" id="IPR023214">
    <property type="entry name" value="HAD_sf"/>
</dbReference>
<accession>A0A2X2D1K9</accession>
<evidence type="ECO:0000256" key="1">
    <source>
        <dbReference type="ARBA" id="ARBA00022801"/>
    </source>
</evidence>
<reference evidence="2 3" key="1">
    <citation type="submission" date="2018-06" db="EMBL/GenBank/DDBJ databases">
        <authorList>
            <consortium name="Pathogen Informatics"/>
            <person name="Doyle S."/>
        </authorList>
    </citation>
    <scope>NUCLEOTIDE SEQUENCE [LARGE SCALE GENOMIC DNA]</scope>
    <source>
        <strain evidence="2 3">NCTC11842</strain>
    </source>
</reference>
<dbReference type="Gene3D" id="3.90.1470.20">
    <property type="match status" value="1"/>
</dbReference>
<dbReference type="NCBIfam" id="TIGR01489">
    <property type="entry name" value="DKMTPPase-SF"/>
    <property type="match status" value="1"/>
</dbReference>
<dbReference type="SUPFAM" id="SSF56784">
    <property type="entry name" value="HAD-like"/>
    <property type="match status" value="1"/>
</dbReference>